<dbReference type="GeneID" id="54993826"/>
<proteinExistence type="predicted"/>
<evidence type="ECO:0000313" key="2">
    <source>
        <dbReference type="Proteomes" id="UP000251375"/>
    </source>
</evidence>
<sequence length="51" mass="5398">MAGPYKVYNDHGDLIAGDPSLDDLLKATARDASGYIEDADGEVVYGDRPAV</sequence>
<dbReference type="RefSeq" id="YP_009803266.1">
    <property type="nucleotide sequence ID" value="NC_047993.1"/>
</dbReference>
<protein>
    <submittedName>
        <fullName evidence="1">Uncharacterized protein</fullName>
    </submittedName>
</protein>
<gene>
    <name evidence="1" type="primary">67</name>
    <name evidence="1" type="ORF">SEA_QUHWAH_67</name>
</gene>
<accession>A0A2Z4QA46</accession>
<dbReference type="EMBL" id="MH271321">
    <property type="protein sequence ID" value="AWY06775.1"/>
    <property type="molecule type" value="Genomic_DNA"/>
</dbReference>
<evidence type="ECO:0000313" key="1">
    <source>
        <dbReference type="EMBL" id="AWY06775.1"/>
    </source>
</evidence>
<keyword evidence="2" id="KW-1185">Reference proteome</keyword>
<organism evidence="1 2">
    <name type="scientific">Microbacterium phage Quhwah</name>
    <dbReference type="NCBI Taxonomy" id="2992929"/>
    <lineage>
        <taxon>Viruses</taxon>
        <taxon>Duplodnaviria</taxon>
        <taxon>Heunggongvirae</taxon>
        <taxon>Uroviricota</taxon>
        <taxon>Caudoviricetes</taxon>
        <taxon>Hodgkinviridae</taxon>
        <taxon>Quhwahvirus</taxon>
        <taxon>Quhwahvirus quhwah</taxon>
        <taxon>Quhwahvirus ouhwah</taxon>
    </lineage>
</organism>
<name>A0A2Z4QA46_9CAUD</name>
<dbReference type="Proteomes" id="UP000251375">
    <property type="component" value="Segment"/>
</dbReference>
<reference evidence="1 2" key="1">
    <citation type="submission" date="2018-04" db="EMBL/GenBank/DDBJ databases">
        <authorList>
            <person name="Harrington T."/>
            <person name="Washburn E."/>
            <person name="Bricker J."/>
            <person name="McKinney A."/>
            <person name="Betsko A.J."/>
            <person name="Garlena R.A."/>
            <person name="Russell D.A."/>
            <person name="Pope W.A."/>
            <person name="Jacobs-Sera D."/>
            <person name="Hatfull G.F."/>
        </authorList>
    </citation>
    <scope>NUCLEOTIDE SEQUENCE [LARGE SCALE GENOMIC DNA]</scope>
</reference>